<dbReference type="STRING" id="1123010.SAMN02745724_03331"/>
<evidence type="ECO:0000259" key="1">
    <source>
        <dbReference type="Pfam" id="PF09423"/>
    </source>
</evidence>
<dbReference type="AlphaFoldDB" id="A0A1I1PDQ3"/>
<dbReference type="Pfam" id="PF09423">
    <property type="entry name" value="PhoD"/>
    <property type="match status" value="1"/>
</dbReference>
<evidence type="ECO:0000313" key="2">
    <source>
        <dbReference type="EMBL" id="SFD05728.1"/>
    </source>
</evidence>
<proteinExistence type="predicted"/>
<dbReference type="InterPro" id="IPR018946">
    <property type="entry name" value="PhoD-like_MPP"/>
</dbReference>
<dbReference type="PANTHER" id="PTHR37031:SF2">
    <property type="entry name" value="PHOD-LIKE PHOSPHATASE METALLOPHOSPHATASE DOMAIN-CONTAINING PROTEIN"/>
    <property type="match status" value="1"/>
</dbReference>
<dbReference type="PANTHER" id="PTHR37031">
    <property type="entry name" value="METALLOPHOSPHATASE BINDING DOMAIN PROTEIN"/>
    <property type="match status" value="1"/>
</dbReference>
<protein>
    <recommendedName>
        <fullName evidence="1">PhoD-like phosphatase metallophosphatase domain-containing protein</fullName>
    </recommendedName>
</protein>
<dbReference type="OrthoDB" id="9795624at2"/>
<evidence type="ECO:0000313" key="3">
    <source>
        <dbReference type="Proteomes" id="UP000198862"/>
    </source>
</evidence>
<feature type="domain" description="PhoD-like phosphatase metallophosphatase" evidence="1">
    <location>
        <begin position="288"/>
        <end position="528"/>
    </location>
</feature>
<dbReference type="RefSeq" id="WP_091986822.1">
    <property type="nucleotide sequence ID" value="NZ_FOLO01000030.1"/>
</dbReference>
<gene>
    <name evidence="2" type="ORF">SAMN02745724_03331</name>
</gene>
<dbReference type="EMBL" id="FOLO01000030">
    <property type="protein sequence ID" value="SFD05728.1"/>
    <property type="molecule type" value="Genomic_DNA"/>
</dbReference>
<sequence length="608" mass="70101">MLPFLIAGPMVRLATPETVCIWLATSNANACDISLVNHQHDTKEDVLQLGEHLFIRLIHLIAKETSFPTDKLLKYQLNTNEDIDIDIFCYDGSNFPEFVIPKKIESVLHGSCRNPHHPSEDSLISADNYQNTQRSQNQIGSQLLLLSGDQIYADDVAGAMLQAIYQLMNKLGIFKETSLNVDLPDDINEQLYNRAQKLPVTAWQDRSKRTLGYWLKRDLAHFTSAKSANHLISFEEFVAMYLLCYSKQVWQCIDMDLLTFTSSEPKIQRCFDDEKLALEKFVAGLHHSQRLYANMSCLMMFDDHDVTDDWNLTANWEQNVYQDPVSRRIVANGLISYWVFQGWGNDAGKKSGFFKDLMLDSKTDEQWHFENLDKEIFNFSYWHFEVPCEPKLVVLDTRTHRWRNEHNFDEPSGLLDWEQLTLLEQNLIGEEGVILMSPAPVFGVKSIEAVQSAFNFFGQPLLVDVENWMAHEGAARKLMNMFRRADTPVETLILSGDVHYSFCFSVQARFSQRDNRIWQLTASGIKNEFPTKLLSILDKLDSWFYGSKSPLNFFTKRWQMKVSRHPVAHDNKKHLMSLSGISLIKLENGKLESYQILHANGEITDFVL</sequence>
<keyword evidence="3" id="KW-1185">Reference proteome</keyword>
<dbReference type="InterPro" id="IPR038607">
    <property type="entry name" value="PhoD-like_sf"/>
</dbReference>
<accession>A0A1I1PDQ3</accession>
<organism evidence="2 3">
    <name type="scientific">Pseudoalteromonas denitrificans DSM 6059</name>
    <dbReference type="NCBI Taxonomy" id="1123010"/>
    <lineage>
        <taxon>Bacteria</taxon>
        <taxon>Pseudomonadati</taxon>
        <taxon>Pseudomonadota</taxon>
        <taxon>Gammaproteobacteria</taxon>
        <taxon>Alteromonadales</taxon>
        <taxon>Pseudoalteromonadaceae</taxon>
        <taxon>Pseudoalteromonas</taxon>
    </lineage>
</organism>
<dbReference type="Proteomes" id="UP000198862">
    <property type="component" value="Unassembled WGS sequence"/>
</dbReference>
<dbReference type="SUPFAM" id="SSF56300">
    <property type="entry name" value="Metallo-dependent phosphatases"/>
    <property type="match status" value="1"/>
</dbReference>
<dbReference type="InterPro" id="IPR029052">
    <property type="entry name" value="Metallo-depent_PP-like"/>
</dbReference>
<name>A0A1I1PDQ3_9GAMM</name>
<reference evidence="2 3" key="1">
    <citation type="submission" date="2016-10" db="EMBL/GenBank/DDBJ databases">
        <authorList>
            <person name="de Groot N.N."/>
        </authorList>
    </citation>
    <scope>NUCLEOTIDE SEQUENCE [LARGE SCALE GENOMIC DNA]</scope>
    <source>
        <strain evidence="2 3">DSM 6059</strain>
    </source>
</reference>
<dbReference type="Gene3D" id="3.60.21.70">
    <property type="entry name" value="PhoD-like phosphatase"/>
    <property type="match status" value="1"/>
</dbReference>